<feature type="signal peptide" evidence="1">
    <location>
        <begin position="1"/>
        <end position="19"/>
    </location>
</feature>
<proteinExistence type="predicted"/>
<dbReference type="AlphaFoldDB" id="A0A4R2MDE9"/>
<evidence type="ECO:0000313" key="3">
    <source>
        <dbReference type="Proteomes" id="UP000295106"/>
    </source>
</evidence>
<organism evidence="2 3">
    <name type="scientific">Rubrivivax gelatinosus</name>
    <name type="common">Rhodocyclus gelatinosus</name>
    <name type="synonym">Rhodopseudomonas gelatinosa</name>
    <dbReference type="NCBI Taxonomy" id="28068"/>
    <lineage>
        <taxon>Bacteria</taxon>
        <taxon>Pseudomonadati</taxon>
        <taxon>Pseudomonadota</taxon>
        <taxon>Betaproteobacteria</taxon>
        <taxon>Burkholderiales</taxon>
        <taxon>Sphaerotilaceae</taxon>
        <taxon>Rubrivivax</taxon>
    </lineage>
</organism>
<keyword evidence="1" id="KW-0732">Signal</keyword>
<sequence>MKRRELFAAALAASLPALASATTPALPPVQVWKSPTCGCCGAWVTHMRQAGFAVEVHEVQDIDASRRLLGMPAVYGSCHTARVAGYLLEGHVPAADVRRLLVMKPVAIGLAVPGMPIGSPGMEMDGRRDAYEVLLVERSGRSRVFARYGAA</sequence>
<accession>A0A4R2MDE9</accession>
<evidence type="ECO:0008006" key="4">
    <source>
        <dbReference type="Google" id="ProtNLM"/>
    </source>
</evidence>
<dbReference type="OrthoDB" id="14727at2"/>
<gene>
    <name evidence="2" type="ORF">EV684_1257</name>
</gene>
<dbReference type="Proteomes" id="UP000295106">
    <property type="component" value="Unassembled WGS sequence"/>
</dbReference>
<dbReference type="EMBL" id="SLXD01000025">
    <property type="protein sequence ID" value="TCO96912.1"/>
    <property type="molecule type" value="Genomic_DNA"/>
</dbReference>
<evidence type="ECO:0000313" key="2">
    <source>
        <dbReference type="EMBL" id="TCO96912.1"/>
    </source>
</evidence>
<reference evidence="2 3" key="1">
    <citation type="submission" date="2019-03" db="EMBL/GenBank/DDBJ databases">
        <title>Genomic Encyclopedia of Type Strains, Phase IV (KMG-IV): sequencing the most valuable type-strain genomes for metagenomic binning, comparative biology and taxonomic classification.</title>
        <authorList>
            <person name="Goeker M."/>
        </authorList>
    </citation>
    <scope>NUCLEOTIDE SEQUENCE [LARGE SCALE GENOMIC DNA]</scope>
    <source>
        <strain evidence="2 3">DSM 1709</strain>
    </source>
</reference>
<feature type="chain" id="PRO_5021013050" description="Metal-binding protein" evidence="1">
    <location>
        <begin position="20"/>
        <end position="151"/>
    </location>
</feature>
<dbReference type="Pfam" id="PF04214">
    <property type="entry name" value="DUF411"/>
    <property type="match status" value="1"/>
</dbReference>
<dbReference type="GeneID" id="99684001"/>
<protein>
    <recommendedName>
        <fullName evidence="4">Metal-binding protein</fullName>
    </recommendedName>
</protein>
<dbReference type="RefSeq" id="WP_132649771.1">
    <property type="nucleotide sequence ID" value="NZ_CP181386.1"/>
</dbReference>
<dbReference type="InterPro" id="IPR007332">
    <property type="entry name" value="DUF411"/>
</dbReference>
<name>A0A4R2MDE9_RUBGE</name>
<evidence type="ECO:0000256" key="1">
    <source>
        <dbReference type="SAM" id="SignalP"/>
    </source>
</evidence>
<comment type="caution">
    <text evidence="2">The sequence shown here is derived from an EMBL/GenBank/DDBJ whole genome shotgun (WGS) entry which is preliminary data.</text>
</comment>